<comment type="caution">
    <text evidence="1">The sequence shown here is derived from an EMBL/GenBank/DDBJ whole genome shotgun (WGS) entry which is preliminary data.</text>
</comment>
<feature type="non-terminal residue" evidence="1">
    <location>
        <position position="1"/>
    </location>
</feature>
<gene>
    <name evidence="1" type="ORF">AVEN_271593_1</name>
</gene>
<accession>A0A4Y2TW75</accession>
<evidence type="ECO:0000313" key="1">
    <source>
        <dbReference type="EMBL" id="GBO04552.1"/>
    </source>
</evidence>
<dbReference type="EMBL" id="BGPR01031451">
    <property type="protein sequence ID" value="GBO04552.1"/>
    <property type="molecule type" value="Genomic_DNA"/>
</dbReference>
<name>A0A4Y2TW75_ARAVE</name>
<dbReference type="Proteomes" id="UP000499080">
    <property type="component" value="Unassembled WGS sequence"/>
</dbReference>
<keyword evidence="2" id="KW-1185">Reference proteome</keyword>
<protein>
    <submittedName>
        <fullName evidence="1">Uncharacterized protein</fullName>
    </submittedName>
</protein>
<dbReference type="AlphaFoldDB" id="A0A4Y2TW75"/>
<organism evidence="1 2">
    <name type="scientific">Araneus ventricosus</name>
    <name type="common">Orbweaver spider</name>
    <name type="synonym">Epeira ventricosa</name>
    <dbReference type="NCBI Taxonomy" id="182803"/>
    <lineage>
        <taxon>Eukaryota</taxon>
        <taxon>Metazoa</taxon>
        <taxon>Ecdysozoa</taxon>
        <taxon>Arthropoda</taxon>
        <taxon>Chelicerata</taxon>
        <taxon>Arachnida</taxon>
        <taxon>Araneae</taxon>
        <taxon>Araneomorphae</taxon>
        <taxon>Entelegynae</taxon>
        <taxon>Araneoidea</taxon>
        <taxon>Araneidae</taxon>
        <taxon>Araneus</taxon>
    </lineage>
</organism>
<reference evidence="1 2" key="1">
    <citation type="journal article" date="2019" name="Sci. Rep.">
        <title>Orb-weaving spider Araneus ventricosus genome elucidates the spidroin gene catalogue.</title>
        <authorList>
            <person name="Kono N."/>
            <person name="Nakamura H."/>
            <person name="Ohtoshi R."/>
            <person name="Moran D.A.P."/>
            <person name="Shinohara A."/>
            <person name="Yoshida Y."/>
            <person name="Fujiwara M."/>
            <person name="Mori M."/>
            <person name="Tomita M."/>
            <person name="Arakawa K."/>
        </authorList>
    </citation>
    <scope>NUCLEOTIDE SEQUENCE [LARGE SCALE GENOMIC DNA]</scope>
</reference>
<evidence type="ECO:0000313" key="2">
    <source>
        <dbReference type="Proteomes" id="UP000499080"/>
    </source>
</evidence>
<sequence length="73" mass="8160">RGDKMKVWNNEGVLRMNVPSALILRPLGSSNEIDEHHLRRVIGSQPSRRKSFCRVLVEIENGAVNSRPLVAVG</sequence>
<proteinExistence type="predicted"/>